<dbReference type="InterPro" id="IPR036976">
    <property type="entry name" value="RimM_N_sf"/>
</dbReference>
<keyword evidence="1 5" id="KW-0963">Cytoplasm</keyword>
<dbReference type="GO" id="GO:0006364">
    <property type="term" value="P:rRNA processing"/>
    <property type="evidence" value="ECO:0007669"/>
    <property type="project" value="UniProtKB-UniRule"/>
</dbReference>
<evidence type="ECO:0000259" key="7">
    <source>
        <dbReference type="Pfam" id="PF24986"/>
    </source>
</evidence>
<dbReference type="Gene3D" id="2.40.30.60">
    <property type="entry name" value="RimM"/>
    <property type="match status" value="1"/>
</dbReference>
<comment type="function">
    <text evidence="5">An accessory protein needed during the final step in the assembly of 30S ribosomal subunit, possibly for assembly of the head region. Essential for efficient processing of 16S rRNA. May be needed both before and after RbfA during the maturation of 16S rRNA. It has affinity for free ribosomal 30S subunits but not for 70S ribosomes.</text>
</comment>
<dbReference type="NCBIfam" id="TIGR02273">
    <property type="entry name" value="16S_RimM"/>
    <property type="match status" value="1"/>
</dbReference>
<dbReference type="RefSeq" id="WP_092369025.1">
    <property type="nucleotide sequence ID" value="NZ_BMGV01000009.1"/>
</dbReference>
<keyword evidence="4 5" id="KW-0143">Chaperone</keyword>
<dbReference type="GO" id="GO:0042274">
    <property type="term" value="P:ribosomal small subunit biogenesis"/>
    <property type="evidence" value="ECO:0007669"/>
    <property type="project" value="UniProtKB-UniRule"/>
</dbReference>
<evidence type="ECO:0000256" key="3">
    <source>
        <dbReference type="ARBA" id="ARBA00022552"/>
    </source>
</evidence>
<feature type="domain" description="RimM N-terminal" evidence="6">
    <location>
        <begin position="6"/>
        <end position="86"/>
    </location>
</feature>
<evidence type="ECO:0000313" key="8">
    <source>
        <dbReference type="EMBL" id="SEJ94567.1"/>
    </source>
</evidence>
<evidence type="ECO:0000256" key="1">
    <source>
        <dbReference type="ARBA" id="ARBA00022490"/>
    </source>
</evidence>
<comment type="subunit">
    <text evidence="5">Binds ribosomal protein uS19.</text>
</comment>
<comment type="subcellular location">
    <subcellularLocation>
        <location evidence="5">Cytoplasm</location>
    </subcellularLocation>
</comment>
<dbReference type="GO" id="GO:0043022">
    <property type="term" value="F:ribosome binding"/>
    <property type="evidence" value="ECO:0007669"/>
    <property type="project" value="InterPro"/>
</dbReference>
<dbReference type="InterPro" id="IPR011961">
    <property type="entry name" value="RimM"/>
</dbReference>
<accession>A0A1H7D193</accession>
<sequence>MSELICVGAVAGAFGVRGEVRLKSFTSTPEDIESYSPLTDEAGANRYTITLTRPVKNGFAARLSGIETKEQADAIRGLRLFARRDQLPKLPDDEFYHTDLIGLEVHDTGGAPLGRVKAVLNHGASDLLEIQAPGLKTTVLLPFTHDAVPTVDLGAGRIVADPPEGLFPE</sequence>
<dbReference type="Pfam" id="PF01782">
    <property type="entry name" value="RimM"/>
    <property type="match status" value="1"/>
</dbReference>
<dbReference type="PANTHER" id="PTHR33692">
    <property type="entry name" value="RIBOSOME MATURATION FACTOR RIMM"/>
    <property type="match status" value="1"/>
</dbReference>
<dbReference type="SUPFAM" id="SSF50447">
    <property type="entry name" value="Translation proteins"/>
    <property type="match status" value="1"/>
</dbReference>
<dbReference type="PANTHER" id="PTHR33692:SF1">
    <property type="entry name" value="RIBOSOME MATURATION FACTOR RIMM"/>
    <property type="match status" value="1"/>
</dbReference>
<dbReference type="Proteomes" id="UP000199379">
    <property type="component" value="Unassembled WGS sequence"/>
</dbReference>
<dbReference type="STRING" id="1227549.SAMN05444007_10970"/>
<proteinExistence type="inferred from homology"/>
<dbReference type="Gene3D" id="2.30.30.240">
    <property type="entry name" value="PRC-barrel domain"/>
    <property type="match status" value="1"/>
</dbReference>
<evidence type="ECO:0000313" key="9">
    <source>
        <dbReference type="Proteomes" id="UP000199379"/>
    </source>
</evidence>
<name>A0A1H7D193_9RHOB</name>
<dbReference type="InterPro" id="IPR009000">
    <property type="entry name" value="Transl_B-barrel_sf"/>
</dbReference>
<keyword evidence="2 5" id="KW-0690">Ribosome biogenesis</keyword>
<dbReference type="InterPro" id="IPR056792">
    <property type="entry name" value="PRC_RimM"/>
</dbReference>
<comment type="similarity">
    <text evidence="5">Belongs to the RimM family.</text>
</comment>
<reference evidence="8 9" key="1">
    <citation type="submission" date="2016-10" db="EMBL/GenBank/DDBJ databases">
        <authorList>
            <person name="de Groot N.N."/>
        </authorList>
    </citation>
    <scope>NUCLEOTIDE SEQUENCE [LARGE SCALE GENOMIC DNA]</scope>
    <source>
        <strain evidence="8 9">DSM 29340</strain>
    </source>
</reference>
<dbReference type="EMBL" id="FNYD01000009">
    <property type="protein sequence ID" value="SEJ94567.1"/>
    <property type="molecule type" value="Genomic_DNA"/>
</dbReference>
<comment type="domain">
    <text evidence="5">The PRC barrel domain binds ribosomal protein uS19.</text>
</comment>
<dbReference type="GO" id="GO:0005840">
    <property type="term" value="C:ribosome"/>
    <property type="evidence" value="ECO:0007669"/>
    <property type="project" value="InterPro"/>
</dbReference>
<dbReference type="SUPFAM" id="SSF50346">
    <property type="entry name" value="PRC-barrel domain"/>
    <property type="match status" value="1"/>
</dbReference>
<dbReference type="InterPro" id="IPR002676">
    <property type="entry name" value="RimM_N"/>
</dbReference>
<dbReference type="InterPro" id="IPR011033">
    <property type="entry name" value="PRC_barrel-like_sf"/>
</dbReference>
<gene>
    <name evidence="5" type="primary">rimM</name>
    <name evidence="8" type="ORF">SAMN05444007_10970</name>
</gene>
<dbReference type="AlphaFoldDB" id="A0A1H7D193"/>
<evidence type="ECO:0000256" key="5">
    <source>
        <dbReference type="HAMAP-Rule" id="MF_00014"/>
    </source>
</evidence>
<evidence type="ECO:0000256" key="2">
    <source>
        <dbReference type="ARBA" id="ARBA00022517"/>
    </source>
</evidence>
<organism evidence="8 9">
    <name type="scientific">Cribrihabitans marinus</name>
    <dbReference type="NCBI Taxonomy" id="1227549"/>
    <lineage>
        <taxon>Bacteria</taxon>
        <taxon>Pseudomonadati</taxon>
        <taxon>Pseudomonadota</taxon>
        <taxon>Alphaproteobacteria</taxon>
        <taxon>Rhodobacterales</taxon>
        <taxon>Paracoccaceae</taxon>
        <taxon>Cribrihabitans</taxon>
    </lineage>
</organism>
<dbReference type="Pfam" id="PF24986">
    <property type="entry name" value="PRC_RimM"/>
    <property type="match status" value="1"/>
</dbReference>
<keyword evidence="9" id="KW-1185">Reference proteome</keyword>
<protein>
    <recommendedName>
        <fullName evidence="5">Ribosome maturation factor RimM</fullName>
    </recommendedName>
</protein>
<dbReference type="GO" id="GO:0005737">
    <property type="term" value="C:cytoplasm"/>
    <property type="evidence" value="ECO:0007669"/>
    <property type="project" value="UniProtKB-SubCell"/>
</dbReference>
<feature type="domain" description="Ribosome maturation factor RimM PRC barrel" evidence="7">
    <location>
        <begin position="98"/>
        <end position="166"/>
    </location>
</feature>
<evidence type="ECO:0000256" key="4">
    <source>
        <dbReference type="ARBA" id="ARBA00023186"/>
    </source>
</evidence>
<dbReference type="HAMAP" id="MF_00014">
    <property type="entry name" value="Ribosome_mat_RimM"/>
    <property type="match status" value="1"/>
</dbReference>
<evidence type="ECO:0000259" key="6">
    <source>
        <dbReference type="Pfam" id="PF01782"/>
    </source>
</evidence>
<dbReference type="OrthoDB" id="9788191at2"/>
<keyword evidence="3 5" id="KW-0698">rRNA processing</keyword>